<dbReference type="AlphaFoldDB" id="A0A8S9G0K0"/>
<evidence type="ECO:0000313" key="2">
    <source>
        <dbReference type="EMBL" id="KAF2539675.1"/>
    </source>
</evidence>
<protein>
    <submittedName>
        <fullName evidence="2">Uncharacterized protein</fullName>
    </submittedName>
</protein>
<evidence type="ECO:0000256" key="1">
    <source>
        <dbReference type="SAM" id="MobiDB-lite"/>
    </source>
</evidence>
<organism evidence="2 3">
    <name type="scientific">Brassica cretica</name>
    <name type="common">Mustard</name>
    <dbReference type="NCBI Taxonomy" id="69181"/>
    <lineage>
        <taxon>Eukaryota</taxon>
        <taxon>Viridiplantae</taxon>
        <taxon>Streptophyta</taxon>
        <taxon>Embryophyta</taxon>
        <taxon>Tracheophyta</taxon>
        <taxon>Spermatophyta</taxon>
        <taxon>Magnoliopsida</taxon>
        <taxon>eudicotyledons</taxon>
        <taxon>Gunneridae</taxon>
        <taxon>Pentapetalae</taxon>
        <taxon>rosids</taxon>
        <taxon>malvids</taxon>
        <taxon>Brassicales</taxon>
        <taxon>Brassicaceae</taxon>
        <taxon>Brassiceae</taxon>
        <taxon>Brassica</taxon>
    </lineage>
</organism>
<dbReference type="EMBL" id="QGKW02002228">
    <property type="protein sequence ID" value="KAF2539675.1"/>
    <property type="molecule type" value="Genomic_DNA"/>
</dbReference>
<feature type="compositionally biased region" description="Basic and acidic residues" evidence="1">
    <location>
        <begin position="40"/>
        <end position="54"/>
    </location>
</feature>
<evidence type="ECO:0000313" key="3">
    <source>
        <dbReference type="Proteomes" id="UP000712281"/>
    </source>
</evidence>
<feature type="region of interest" description="Disordered" evidence="1">
    <location>
        <begin position="35"/>
        <end position="99"/>
    </location>
</feature>
<name>A0A8S9G0K0_BRACR</name>
<comment type="caution">
    <text evidence="2">The sequence shown here is derived from an EMBL/GenBank/DDBJ whole genome shotgun (WGS) entry which is preliminary data.</text>
</comment>
<dbReference type="Proteomes" id="UP000712281">
    <property type="component" value="Unassembled WGS sequence"/>
</dbReference>
<reference evidence="2" key="1">
    <citation type="submission" date="2019-12" db="EMBL/GenBank/DDBJ databases">
        <title>Genome sequencing and annotation of Brassica cretica.</title>
        <authorList>
            <person name="Studholme D.J."/>
            <person name="Sarris P.F."/>
        </authorList>
    </citation>
    <scope>NUCLEOTIDE SEQUENCE</scope>
    <source>
        <strain evidence="2">PFS-001/15</strain>
        <tissue evidence="2">Leaf</tissue>
    </source>
</reference>
<gene>
    <name evidence="2" type="ORF">F2Q68_00023337</name>
</gene>
<accession>A0A8S9G0K0</accession>
<proteinExistence type="predicted"/>
<feature type="compositionally biased region" description="Polar residues" evidence="1">
    <location>
        <begin position="55"/>
        <end position="77"/>
    </location>
</feature>
<sequence>MQYENVDPVVDVDPVHVETLAHVHGQAEDLDYMEEEELGSEAKDGKPDIEKTDSTRPPITSSGRSYGTQPTGSQSAGFQRHVVNPEPVENREEVAHVHV</sequence>
<feature type="compositionally biased region" description="Basic and acidic residues" evidence="1">
    <location>
        <begin position="88"/>
        <end position="99"/>
    </location>
</feature>